<reference evidence="3 4" key="1">
    <citation type="submission" date="2021-03" db="EMBL/GenBank/DDBJ databases">
        <title>Antimicrobial resistance genes in bacteria isolated from Japanese honey, and their potential for conferring macrolide and lincosamide resistance in the American foulbrood pathogen Paenibacillus larvae.</title>
        <authorList>
            <person name="Okamoto M."/>
            <person name="Kumagai M."/>
            <person name="Kanamori H."/>
            <person name="Takamatsu D."/>
        </authorList>
    </citation>
    <scope>NUCLEOTIDE SEQUENCE [LARGE SCALE GENOMIC DNA]</scope>
    <source>
        <strain evidence="3 4">J34TS1</strain>
    </source>
</reference>
<proteinExistence type="predicted"/>
<gene>
    <name evidence="3" type="ORF">J34TS1_19220</name>
</gene>
<dbReference type="EMBL" id="BORT01000006">
    <property type="protein sequence ID" value="GIO47157.1"/>
    <property type="molecule type" value="Genomic_DNA"/>
</dbReference>
<sequence length="342" mass="40269">MQERLDRLNTADDGMRKYTLYRMMERCEKELQGGKHAPLAEDIFRIVDELLRQEQERLDQEINVHVVFAPSAAGSMKVALSGCGRRLESRVIHWEDWFSYGPIRQIHEEHGRLQRDRWMEERLNHAMFGKLMNREHQLEAVIKELANIPENRRIYLWCGDNAHEQISLRLAMYVLNGKENPIHIMNVTQLYQEIEHKYEPEVDPHYVALLPLETLQEMIGRIDAVPPVDESTNKALVADWMRLAKTTDTLRIWKNGEIVGLEEDAFDTQIMNTIRELQQSGDLEFARDGYVRAGRVAAELFDRQIFDSHQYIEYRFWHLISTDQLKFNGIPYALYLYSVKIP</sequence>
<feature type="domain" description="DUF3658" evidence="2">
    <location>
        <begin position="226"/>
        <end position="333"/>
    </location>
</feature>
<evidence type="ECO:0000313" key="3">
    <source>
        <dbReference type="EMBL" id="GIO47157.1"/>
    </source>
</evidence>
<dbReference type="RefSeq" id="WP_212978054.1">
    <property type="nucleotide sequence ID" value="NZ_AP025343.1"/>
</dbReference>
<protein>
    <recommendedName>
        <fullName evidence="5">DUF1835 domain-containing protein</fullName>
    </recommendedName>
</protein>
<comment type="caution">
    <text evidence="3">The sequence shown here is derived from an EMBL/GenBank/DDBJ whole genome shotgun (WGS) entry which is preliminary data.</text>
</comment>
<organism evidence="3 4">
    <name type="scientific">Paenibacillus azoreducens</name>
    <dbReference type="NCBI Taxonomy" id="116718"/>
    <lineage>
        <taxon>Bacteria</taxon>
        <taxon>Bacillati</taxon>
        <taxon>Bacillota</taxon>
        <taxon>Bacilli</taxon>
        <taxon>Bacillales</taxon>
        <taxon>Paenibacillaceae</taxon>
        <taxon>Paenibacillus</taxon>
    </lineage>
</organism>
<evidence type="ECO:0000259" key="2">
    <source>
        <dbReference type="Pfam" id="PF12395"/>
    </source>
</evidence>
<name>A0A920CSA3_9BACL</name>
<dbReference type="Pfam" id="PF08874">
    <property type="entry name" value="DUF1835"/>
    <property type="match status" value="1"/>
</dbReference>
<evidence type="ECO:0008006" key="5">
    <source>
        <dbReference type="Google" id="ProtNLM"/>
    </source>
</evidence>
<dbReference type="Pfam" id="PF12395">
    <property type="entry name" value="DUF3658"/>
    <property type="match status" value="1"/>
</dbReference>
<evidence type="ECO:0000259" key="1">
    <source>
        <dbReference type="Pfam" id="PF08874"/>
    </source>
</evidence>
<evidence type="ECO:0000313" key="4">
    <source>
        <dbReference type="Proteomes" id="UP000682811"/>
    </source>
</evidence>
<dbReference type="InterPro" id="IPR022123">
    <property type="entry name" value="DUF3658"/>
</dbReference>
<feature type="domain" description="DUF1835" evidence="1">
    <location>
        <begin position="64"/>
        <end position="187"/>
    </location>
</feature>
<dbReference type="Proteomes" id="UP000682811">
    <property type="component" value="Unassembled WGS sequence"/>
</dbReference>
<keyword evidence="4" id="KW-1185">Reference proteome</keyword>
<dbReference type="InterPro" id="IPR014973">
    <property type="entry name" value="DUF1835"/>
</dbReference>
<dbReference type="AlphaFoldDB" id="A0A920CSA3"/>
<accession>A0A920CSA3</accession>